<dbReference type="EMBL" id="CP016616">
    <property type="protein sequence ID" value="ANY79225.1"/>
    <property type="molecule type" value="Genomic_DNA"/>
</dbReference>
<accession>A0A1B2EGW0</accession>
<protein>
    <submittedName>
        <fullName evidence="2">Uncharacterized protein</fullName>
    </submittedName>
</protein>
<sequence>MESDLKVSESLRRALWNAAQPMQYWGDRGTRDRTREYSRFTAEPRTSRVGQRQRGSAGGQLSLDRAENNFLASASKN</sequence>
<proteinExistence type="predicted"/>
<organism evidence="2">
    <name type="scientific">Microvirga ossetica</name>
    <dbReference type="NCBI Taxonomy" id="1882682"/>
    <lineage>
        <taxon>Bacteria</taxon>
        <taxon>Pseudomonadati</taxon>
        <taxon>Pseudomonadota</taxon>
        <taxon>Alphaproteobacteria</taxon>
        <taxon>Hyphomicrobiales</taxon>
        <taxon>Methylobacteriaceae</taxon>
        <taxon>Microvirga</taxon>
    </lineage>
</organism>
<gene>
    <name evidence="2" type="ORF">BB934_14195</name>
</gene>
<dbReference type="KEGG" id="moc:BB934_14195"/>
<evidence type="ECO:0000256" key="1">
    <source>
        <dbReference type="SAM" id="MobiDB-lite"/>
    </source>
</evidence>
<feature type="region of interest" description="Disordered" evidence="1">
    <location>
        <begin position="38"/>
        <end position="77"/>
    </location>
</feature>
<reference evidence="2" key="1">
    <citation type="submission" date="2016-07" db="EMBL/GenBank/DDBJ databases">
        <title>Microvirga ossetica sp. nov. a new species of rhizobia isolated from root nodules of the legume species Vicia alpestris Steven originated from North Ossetia region in the Caucasus.</title>
        <authorList>
            <person name="Safronova V.I."/>
            <person name="Kuznetsova I.G."/>
            <person name="Sazanova A.L."/>
            <person name="Belimov A."/>
            <person name="Andronov E."/>
            <person name="Osledkin Y.S."/>
            <person name="Onishchuk O.P."/>
            <person name="Kurchak O.N."/>
            <person name="Shaposhnikov A.I."/>
            <person name="Willems A."/>
            <person name="Tikhonovich I.A."/>
        </authorList>
    </citation>
    <scope>NUCLEOTIDE SEQUENCE [LARGE SCALE GENOMIC DNA]</scope>
    <source>
        <strain evidence="2">V5/3M</strain>
    </source>
</reference>
<name>A0A1B2EGW0_9HYPH</name>
<evidence type="ECO:0000313" key="2">
    <source>
        <dbReference type="EMBL" id="ANY79225.1"/>
    </source>
</evidence>
<dbReference type="AlphaFoldDB" id="A0A1B2EGW0"/>